<dbReference type="PANTHER" id="PTHR43708:SF5">
    <property type="entry name" value="CONSERVED EXPRESSED OXIDOREDUCTASE (EUROFUNG)-RELATED"/>
    <property type="match status" value="1"/>
</dbReference>
<feature type="domain" description="Gfo/Idh/MocA-like oxidoreductase N-terminal" evidence="3">
    <location>
        <begin position="6"/>
        <end position="120"/>
    </location>
</feature>
<evidence type="ECO:0000259" key="3">
    <source>
        <dbReference type="Pfam" id="PF01408"/>
    </source>
</evidence>
<name>A0ABY9YR87_9GAMM</name>
<reference evidence="5 6" key="1">
    <citation type="submission" date="2022-12" db="EMBL/GenBank/DDBJ databases">
        <title>Two new species, Stenotrophomonas aracearum and Stenotrophomonas oahuensis, isolated from Anthurium (Araceae family) in Hawaii.</title>
        <authorList>
            <person name="Chunag S.C."/>
            <person name="Dobhal S."/>
            <person name="Alvarez A."/>
            <person name="Arif M."/>
        </authorList>
    </citation>
    <scope>NUCLEOTIDE SEQUENCE [LARGE SCALE GENOMIC DNA]</scope>
    <source>
        <strain evidence="5 6">A5586</strain>
    </source>
</reference>
<dbReference type="Pfam" id="PF01408">
    <property type="entry name" value="GFO_IDH_MocA"/>
    <property type="match status" value="1"/>
</dbReference>
<dbReference type="Proteomes" id="UP001302072">
    <property type="component" value="Chromosome"/>
</dbReference>
<proteinExistence type="inferred from homology"/>
<dbReference type="EMBL" id="CP115541">
    <property type="protein sequence ID" value="WNH53458.1"/>
    <property type="molecule type" value="Genomic_DNA"/>
</dbReference>
<gene>
    <name evidence="5" type="ORF">PDM29_04035</name>
</gene>
<evidence type="ECO:0000313" key="5">
    <source>
        <dbReference type="EMBL" id="WNH53458.1"/>
    </source>
</evidence>
<dbReference type="RefSeq" id="WP_311192607.1">
    <property type="nucleotide sequence ID" value="NZ_CP115541.1"/>
</dbReference>
<feature type="domain" description="Gfo/Idh/MocA-like oxidoreductase C-terminal" evidence="4">
    <location>
        <begin position="135"/>
        <end position="345"/>
    </location>
</feature>
<organism evidence="5 6">
    <name type="scientific">Stenotrophomonas oahuensis</name>
    <dbReference type="NCBI Taxonomy" id="3003271"/>
    <lineage>
        <taxon>Bacteria</taxon>
        <taxon>Pseudomonadati</taxon>
        <taxon>Pseudomonadota</taxon>
        <taxon>Gammaproteobacteria</taxon>
        <taxon>Lysobacterales</taxon>
        <taxon>Lysobacteraceae</taxon>
        <taxon>Stenotrophomonas</taxon>
    </lineage>
</organism>
<dbReference type="NCBIfam" id="NF008607">
    <property type="entry name" value="PRK11579.1"/>
    <property type="match status" value="1"/>
</dbReference>
<dbReference type="Pfam" id="PF02894">
    <property type="entry name" value="GFO_IDH_MocA_C"/>
    <property type="match status" value="1"/>
</dbReference>
<dbReference type="InterPro" id="IPR051317">
    <property type="entry name" value="Gfo/Idh/MocA_oxidoreduct"/>
</dbReference>
<dbReference type="InterPro" id="IPR036291">
    <property type="entry name" value="NAD(P)-bd_dom_sf"/>
</dbReference>
<keyword evidence="6" id="KW-1185">Reference proteome</keyword>
<dbReference type="InterPro" id="IPR000683">
    <property type="entry name" value="Gfo/Idh/MocA-like_OxRdtase_N"/>
</dbReference>
<evidence type="ECO:0000256" key="2">
    <source>
        <dbReference type="ARBA" id="ARBA00023002"/>
    </source>
</evidence>
<dbReference type="InterPro" id="IPR004104">
    <property type="entry name" value="Gfo/Idh/MocA-like_OxRdtase_C"/>
</dbReference>
<dbReference type="PANTHER" id="PTHR43708">
    <property type="entry name" value="CONSERVED EXPRESSED OXIDOREDUCTASE (EUROFUNG)"/>
    <property type="match status" value="1"/>
</dbReference>
<dbReference type="SUPFAM" id="SSF51735">
    <property type="entry name" value="NAD(P)-binding Rossmann-fold domains"/>
    <property type="match status" value="1"/>
</dbReference>
<dbReference type="Gene3D" id="3.40.50.720">
    <property type="entry name" value="NAD(P)-binding Rossmann-like Domain"/>
    <property type="match status" value="1"/>
</dbReference>
<evidence type="ECO:0000313" key="6">
    <source>
        <dbReference type="Proteomes" id="UP001302072"/>
    </source>
</evidence>
<dbReference type="Gene3D" id="3.30.360.10">
    <property type="entry name" value="Dihydrodipicolinate Reductase, domain 2"/>
    <property type="match status" value="1"/>
</dbReference>
<sequence length="346" mass="37332">MNTATQVGLIGYGLAGSVFHAPLLQHTPGLALHSIVSSQRDTLMRRFTDVHIHADVEPLLADPAVDAVVIATPNAQHAPLAIAALRAGKHVLVDKPFALSVAEAEAVIAAAREADRVVTVFQNRRFDADFLTLQRLIADGTLGGISECHSHFDRFRPQVRERWRESDVPGAGLWMDLGPHLLDQMLVLFGWPQAITADIVSQREGALSNDYFHAVLHYPRMRAIVHAGSLVSASAPRFAVHGTRGSYLKEGLDVQEEQLRAGVAPGAPGYGVDPVHGVVVRQDAEGRVSRSTVDSEVGDYRRLYAAFASAVRCEGEATVSAAQAMQVMRLLEAGVCSSADGRRVDF</sequence>
<keyword evidence="2" id="KW-0560">Oxidoreductase</keyword>
<accession>A0ABY9YR87</accession>
<evidence type="ECO:0000259" key="4">
    <source>
        <dbReference type="Pfam" id="PF02894"/>
    </source>
</evidence>
<comment type="similarity">
    <text evidence="1">Belongs to the Gfo/Idh/MocA family.</text>
</comment>
<evidence type="ECO:0000256" key="1">
    <source>
        <dbReference type="ARBA" id="ARBA00010928"/>
    </source>
</evidence>
<protein>
    <submittedName>
        <fullName evidence="5">Oxidoreductase</fullName>
    </submittedName>
</protein>